<keyword evidence="4 7" id="KW-0812">Transmembrane</keyword>
<evidence type="ECO:0000313" key="8">
    <source>
        <dbReference type="EMBL" id="SDZ95419.1"/>
    </source>
</evidence>
<evidence type="ECO:0000256" key="5">
    <source>
        <dbReference type="ARBA" id="ARBA00022989"/>
    </source>
</evidence>
<evidence type="ECO:0000256" key="4">
    <source>
        <dbReference type="ARBA" id="ARBA00022692"/>
    </source>
</evidence>
<sequence length="218" mass="21738">MTDAMLETALVAFATFFATIGPLDVAIVFATLTAGDRGRARRTLALRAVLIAGAILLSFALFGEAALGLFGVTMPALRIAGGVLLMLIAIDLVFARPSGAASTTAEENAEAATRADISVFPLATPLIAGPGAIGAVVLLMGDAGGDPAASAMVIAALGAILALTFALMLIAGGVQRVLGRTGVHVVARVFGVILAALAVQFVLDGLAQSGLFPGAAAR</sequence>
<keyword evidence="6 7" id="KW-0472">Membrane</keyword>
<accession>A0A1H3X7Q7</accession>
<dbReference type="Proteomes" id="UP000198703">
    <property type="component" value="Unassembled WGS sequence"/>
</dbReference>
<evidence type="ECO:0000256" key="7">
    <source>
        <dbReference type="RuleBase" id="RU362048"/>
    </source>
</evidence>
<feature type="transmembrane region" description="Helical" evidence="7">
    <location>
        <begin position="151"/>
        <end position="173"/>
    </location>
</feature>
<feature type="transmembrane region" description="Helical" evidence="7">
    <location>
        <begin position="115"/>
        <end position="139"/>
    </location>
</feature>
<keyword evidence="3" id="KW-1003">Cell membrane</keyword>
<evidence type="ECO:0000256" key="3">
    <source>
        <dbReference type="ARBA" id="ARBA00022475"/>
    </source>
</evidence>
<evidence type="ECO:0000313" key="9">
    <source>
        <dbReference type="Proteomes" id="UP000198703"/>
    </source>
</evidence>
<dbReference type="PANTHER" id="PTHR33508">
    <property type="entry name" value="UPF0056 MEMBRANE PROTEIN YHCE"/>
    <property type="match status" value="1"/>
</dbReference>
<dbReference type="Pfam" id="PF01914">
    <property type="entry name" value="MarC"/>
    <property type="match status" value="1"/>
</dbReference>
<proteinExistence type="inferred from homology"/>
<organism evidence="8 9">
    <name type="scientific">Rubrimonas cliftonensis</name>
    <dbReference type="NCBI Taxonomy" id="89524"/>
    <lineage>
        <taxon>Bacteria</taxon>
        <taxon>Pseudomonadati</taxon>
        <taxon>Pseudomonadota</taxon>
        <taxon>Alphaproteobacteria</taxon>
        <taxon>Rhodobacterales</taxon>
        <taxon>Paracoccaceae</taxon>
        <taxon>Rubrimonas</taxon>
    </lineage>
</organism>
<dbReference type="EMBL" id="FNQM01000002">
    <property type="protein sequence ID" value="SDZ95419.1"/>
    <property type="molecule type" value="Genomic_DNA"/>
</dbReference>
<protein>
    <recommendedName>
        <fullName evidence="7">UPF0056 membrane protein</fullName>
    </recommendedName>
</protein>
<feature type="transmembrane region" description="Helical" evidence="7">
    <location>
        <begin position="76"/>
        <end position="94"/>
    </location>
</feature>
<evidence type="ECO:0000256" key="2">
    <source>
        <dbReference type="ARBA" id="ARBA00009784"/>
    </source>
</evidence>
<feature type="transmembrane region" description="Helical" evidence="7">
    <location>
        <begin position="12"/>
        <end position="32"/>
    </location>
</feature>
<gene>
    <name evidence="8" type="ORF">SAMN05444370_102312</name>
</gene>
<keyword evidence="9" id="KW-1185">Reference proteome</keyword>
<dbReference type="InterPro" id="IPR002771">
    <property type="entry name" value="Multi_antbiot-R_MarC"/>
</dbReference>
<name>A0A1H3X7Q7_9RHOB</name>
<evidence type="ECO:0000256" key="6">
    <source>
        <dbReference type="ARBA" id="ARBA00023136"/>
    </source>
</evidence>
<comment type="similarity">
    <text evidence="2 7">Belongs to the UPF0056 (MarC) family.</text>
</comment>
<dbReference type="GO" id="GO:0005886">
    <property type="term" value="C:plasma membrane"/>
    <property type="evidence" value="ECO:0007669"/>
    <property type="project" value="UniProtKB-SubCell"/>
</dbReference>
<comment type="subcellular location">
    <subcellularLocation>
        <location evidence="1 7">Cell membrane</location>
        <topology evidence="1 7">Multi-pass membrane protein</topology>
    </subcellularLocation>
</comment>
<feature type="transmembrane region" description="Helical" evidence="7">
    <location>
        <begin position="44"/>
        <end position="70"/>
    </location>
</feature>
<dbReference type="NCBIfam" id="TIGR00427">
    <property type="entry name" value="NAAT family transporter"/>
    <property type="match status" value="1"/>
</dbReference>
<evidence type="ECO:0000256" key="1">
    <source>
        <dbReference type="ARBA" id="ARBA00004651"/>
    </source>
</evidence>
<dbReference type="STRING" id="89524.SAMN05444370_102312"/>
<reference evidence="8 9" key="1">
    <citation type="submission" date="2016-10" db="EMBL/GenBank/DDBJ databases">
        <authorList>
            <person name="de Groot N.N."/>
        </authorList>
    </citation>
    <scope>NUCLEOTIDE SEQUENCE [LARGE SCALE GENOMIC DNA]</scope>
    <source>
        <strain evidence="8 9">DSM 15345</strain>
    </source>
</reference>
<dbReference type="PANTHER" id="PTHR33508:SF1">
    <property type="entry name" value="UPF0056 MEMBRANE PROTEIN YHCE"/>
    <property type="match status" value="1"/>
</dbReference>
<dbReference type="RefSeq" id="WP_245730918.1">
    <property type="nucleotide sequence ID" value="NZ_FNQM01000002.1"/>
</dbReference>
<keyword evidence="5 7" id="KW-1133">Transmembrane helix</keyword>
<dbReference type="AlphaFoldDB" id="A0A1H3X7Q7"/>
<feature type="transmembrane region" description="Helical" evidence="7">
    <location>
        <begin position="185"/>
        <end position="203"/>
    </location>
</feature>